<dbReference type="Gene3D" id="3.40.50.1970">
    <property type="match status" value="1"/>
</dbReference>
<dbReference type="InterPro" id="IPR056798">
    <property type="entry name" value="ADH_Fe_C"/>
</dbReference>
<dbReference type="CDD" id="cd14866">
    <property type="entry name" value="Fe-ADH-like"/>
    <property type="match status" value="1"/>
</dbReference>
<dbReference type="Gene3D" id="1.20.1090.10">
    <property type="entry name" value="Dehydroquinate synthase-like - alpha domain"/>
    <property type="match status" value="1"/>
</dbReference>
<keyword evidence="5" id="KW-1185">Reference proteome</keyword>
<dbReference type="Pfam" id="PF00465">
    <property type="entry name" value="Fe-ADH"/>
    <property type="match status" value="1"/>
</dbReference>
<protein>
    <submittedName>
        <fullName evidence="4">Iron-containing alcohol dehydrogenase family protein</fullName>
    </submittedName>
</protein>
<proteinExistence type="predicted"/>
<dbReference type="PANTHER" id="PTHR11496:SF83">
    <property type="entry name" value="HYDROXYACID-OXOACID TRANSHYDROGENASE, MITOCHONDRIAL"/>
    <property type="match status" value="1"/>
</dbReference>
<reference evidence="5" key="1">
    <citation type="journal article" date="2019" name="Int. J. Syst. Evol. Microbiol.">
        <title>The Global Catalogue of Microorganisms (GCM) 10K type strain sequencing project: providing services to taxonomists for standard genome sequencing and annotation.</title>
        <authorList>
            <consortium name="The Broad Institute Genomics Platform"/>
            <consortium name="The Broad Institute Genome Sequencing Center for Infectious Disease"/>
            <person name="Wu L."/>
            <person name="Ma J."/>
        </authorList>
    </citation>
    <scope>NUCLEOTIDE SEQUENCE [LARGE SCALE GENOMIC DNA]</scope>
    <source>
        <strain evidence="5">CCM 7526</strain>
    </source>
</reference>
<feature type="domain" description="Fe-containing alcohol dehydrogenase-like C-terminal" evidence="3">
    <location>
        <begin position="203"/>
        <end position="388"/>
    </location>
</feature>
<dbReference type="PANTHER" id="PTHR11496">
    <property type="entry name" value="ALCOHOL DEHYDROGENASE"/>
    <property type="match status" value="1"/>
</dbReference>
<dbReference type="InterPro" id="IPR039697">
    <property type="entry name" value="Alcohol_dehydrogenase_Fe"/>
</dbReference>
<comment type="caution">
    <text evidence="4">The sequence shown here is derived from an EMBL/GenBank/DDBJ whole genome shotgun (WGS) entry which is preliminary data.</text>
</comment>
<evidence type="ECO:0000259" key="3">
    <source>
        <dbReference type="Pfam" id="PF25137"/>
    </source>
</evidence>
<dbReference type="RefSeq" id="WP_317793486.1">
    <property type="nucleotide sequence ID" value="NZ_AP028461.1"/>
</dbReference>
<evidence type="ECO:0000313" key="5">
    <source>
        <dbReference type="Proteomes" id="UP001597183"/>
    </source>
</evidence>
<dbReference type="InterPro" id="IPR001670">
    <property type="entry name" value="ADH_Fe/GldA"/>
</dbReference>
<feature type="domain" description="Alcohol dehydrogenase iron-type/glycerol dehydrogenase GldA" evidence="2">
    <location>
        <begin position="15"/>
        <end position="187"/>
    </location>
</feature>
<evidence type="ECO:0000313" key="4">
    <source>
        <dbReference type="EMBL" id="MFD1370751.1"/>
    </source>
</evidence>
<keyword evidence="1" id="KW-0560">Oxidoreductase</keyword>
<evidence type="ECO:0000259" key="2">
    <source>
        <dbReference type="Pfam" id="PF00465"/>
    </source>
</evidence>
<accession>A0ABW4AIW8</accession>
<name>A0ABW4AIW8_9ACTN</name>
<gene>
    <name evidence="4" type="ORF">ACFQ5G_35895</name>
</gene>
<evidence type="ECO:0000256" key="1">
    <source>
        <dbReference type="ARBA" id="ARBA00023002"/>
    </source>
</evidence>
<sequence length="388" mass="40830">MDTTLTIRHLTPTFRTFCGAGALQALPRELDRAGARRAVIICGRSMLEHDRVMRQVSEVLGDRLAGQYTGVRAHSPLDGVQAARDFLADHDADAVIPVGGGSAVVTARAAVILLAEQTDIRDLCTRRGTDGKLISPRLSAPKLPQWVVATTPTTAYAKAGAAVRDLRTGERLALYDPKARAQGVALDASMAMTAPEQLVRSAALNVFAMAVEGLTAPTADPLADALLAHALRLVVTWLPRLGEDPGQPEPRLHLMLAALLAGQGSDTTGGGLAQALSHAVGPLSSSANGMVEAMLLPHALRFAADVIGDRLTAAADYLGLTDRDPASVIAEIERLLGLFGVPTRLRAVDVSSADLKAAATHAMHDWALTTAARVPSEQDVHALLTHAW</sequence>
<dbReference type="EMBL" id="JBHTMK010000044">
    <property type="protein sequence ID" value="MFD1370751.1"/>
    <property type="molecule type" value="Genomic_DNA"/>
</dbReference>
<dbReference type="SUPFAM" id="SSF56796">
    <property type="entry name" value="Dehydroquinate synthase-like"/>
    <property type="match status" value="1"/>
</dbReference>
<organism evidence="4 5">
    <name type="scientific">Actinoplanes sichuanensis</name>
    <dbReference type="NCBI Taxonomy" id="512349"/>
    <lineage>
        <taxon>Bacteria</taxon>
        <taxon>Bacillati</taxon>
        <taxon>Actinomycetota</taxon>
        <taxon>Actinomycetes</taxon>
        <taxon>Micromonosporales</taxon>
        <taxon>Micromonosporaceae</taxon>
        <taxon>Actinoplanes</taxon>
    </lineage>
</organism>
<dbReference type="Proteomes" id="UP001597183">
    <property type="component" value="Unassembled WGS sequence"/>
</dbReference>
<dbReference type="Pfam" id="PF25137">
    <property type="entry name" value="ADH_Fe_C"/>
    <property type="match status" value="1"/>
</dbReference>